<reference evidence="1" key="1">
    <citation type="submission" date="2021-03" db="EMBL/GenBank/DDBJ databases">
        <authorList>
            <consortium name="DOE Joint Genome Institute"/>
            <person name="Ahrendt S."/>
            <person name="Looney B.P."/>
            <person name="Miyauchi S."/>
            <person name="Morin E."/>
            <person name="Drula E."/>
            <person name="Courty P.E."/>
            <person name="Chicoki N."/>
            <person name="Fauchery L."/>
            <person name="Kohler A."/>
            <person name="Kuo A."/>
            <person name="Labutti K."/>
            <person name="Pangilinan J."/>
            <person name="Lipzen A."/>
            <person name="Riley R."/>
            <person name="Andreopoulos W."/>
            <person name="He G."/>
            <person name="Johnson J."/>
            <person name="Barry K.W."/>
            <person name="Grigoriev I.V."/>
            <person name="Nagy L."/>
            <person name="Hibbett D."/>
            <person name="Henrissat B."/>
            <person name="Matheny P.B."/>
            <person name="Labbe J."/>
            <person name="Martin F."/>
        </authorList>
    </citation>
    <scope>NUCLEOTIDE SEQUENCE</scope>
    <source>
        <strain evidence="1">HHB10654</strain>
    </source>
</reference>
<reference evidence="1" key="2">
    <citation type="journal article" date="2022" name="New Phytol.">
        <title>Evolutionary transition to the ectomycorrhizal habit in the genomes of a hyperdiverse lineage of mushroom-forming fungi.</title>
        <authorList>
            <person name="Looney B."/>
            <person name="Miyauchi S."/>
            <person name="Morin E."/>
            <person name="Drula E."/>
            <person name="Courty P.E."/>
            <person name="Kohler A."/>
            <person name="Kuo A."/>
            <person name="LaButti K."/>
            <person name="Pangilinan J."/>
            <person name="Lipzen A."/>
            <person name="Riley R."/>
            <person name="Andreopoulos W."/>
            <person name="He G."/>
            <person name="Johnson J."/>
            <person name="Nolan M."/>
            <person name="Tritt A."/>
            <person name="Barry K.W."/>
            <person name="Grigoriev I.V."/>
            <person name="Nagy L.G."/>
            <person name="Hibbett D."/>
            <person name="Henrissat B."/>
            <person name="Matheny P.B."/>
            <person name="Labbe J."/>
            <person name="Martin F.M."/>
        </authorList>
    </citation>
    <scope>NUCLEOTIDE SEQUENCE</scope>
    <source>
        <strain evidence="1">HHB10654</strain>
    </source>
</reference>
<gene>
    <name evidence="1" type="ORF">BV25DRAFT_1837160</name>
</gene>
<proteinExistence type="predicted"/>
<accession>A0ACB8T606</accession>
<name>A0ACB8T606_9AGAM</name>
<sequence length="150" mass="16750">MYTATRQYCPMNGRIQTNLPRPSASASADVPRAVATLLATTQQLQEMLRLWSLQRLTEQDVSDVYVRLGTEFNATVAAFQQYGIDLSDLYSTPQDLRAVLEACLSEDASPQALAMYLPRVRQIIFNLLQGLKNKQPAYWRAVGGNTILVP</sequence>
<evidence type="ECO:0000313" key="1">
    <source>
        <dbReference type="EMBL" id="KAI0063963.1"/>
    </source>
</evidence>
<organism evidence="1 2">
    <name type="scientific">Artomyces pyxidatus</name>
    <dbReference type="NCBI Taxonomy" id="48021"/>
    <lineage>
        <taxon>Eukaryota</taxon>
        <taxon>Fungi</taxon>
        <taxon>Dikarya</taxon>
        <taxon>Basidiomycota</taxon>
        <taxon>Agaricomycotina</taxon>
        <taxon>Agaricomycetes</taxon>
        <taxon>Russulales</taxon>
        <taxon>Auriscalpiaceae</taxon>
        <taxon>Artomyces</taxon>
    </lineage>
</organism>
<keyword evidence="2" id="KW-1185">Reference proteome</keyword>
<comment type="caution">
    <text evidence="1">The sequence shown here is derived from an EMBL/GenBank/DDBJ whole genome shotgun (WGS) entry which is preliminary data.</text>
</comment>
<dbReference type="Proteomes" id="UP000814140">
    <property type="component" value="Unassembled WGS sequence"/>
</dbReference>
<dbReference type="EMBL" id="MU277200">
    <property type="protein sequence ID" value="KAI0063963.1"/>
    <property type="molecule type" value="Genomic_DNA"/>
</dbReference>
<evidence type="ECO:0000313" key="2">
    <source>
        <dbReference type="Proteomes" id="UP000814140"/>
    </source>
</evidence>
<protein>
    <submittedName>
        <fullName evidence="1">Uncharacterized protein</fullName>
    </submittedName>
</protein>